<accession>A0A6G0U7V8</accession>
<proteinExistence type="predicted"/>
<organism evidence="1 2">
    <name type="scientific">Aphis glycines</name>
    <name type="common">Soybean aphid</name>
    <dbReference type="NCBI Taxonomy" id="307491"/>
    <lineage>
        <taxon>Eukaryota</taxon>
        <taxon>Metazoa</taxon>
        <taxon>Ecdysozoa</taxon>
        <taxon>Arthropoda</taxon>
        <taxon>Hexapoda</taxon>
        <taxon>Insecta</taxon>
        <taxon>Pterygota</taxon>
        <taxon>Neoptera</taxon>
        <taxon>Paraneoptera</taxon>
        <taxon>Hemiptera</taxon>
        <taxon>Sternorrhyncha</taxon>
        <taxon>Aphidomorpha</taxon>
        <taxon>Aphidoidea</taxon>
        <taxon>Aphididae</taxon>
        <taxon>Aphidini</taxon>
        <taxon>Aphis</taxon>
        <taxon>Aphis</taxon>
    </lineage>
</organism>
<comment type="caution">
    <text evidence="1">The sequence shown here is derived from an EMBL/GenBank/DDBJ whole genome shotgun (WGS) entry which is preliminary data.</text>
</comment>
<protein>
    <submittedName>
        <fullName evidence="1">Uncharacterized protein</fullName>
    </submittedName>
</protein>
<dbReference type="Proteomes" id="UP000475862">
    <property type="component" value="Unassembled WGS sequence"/>
</dbReference>
<keyword evidence="2" id="KW-1185">Reference proteome</keyword>
<name>A0A6G0U7V8_APHGL</name>
<evidence type="ECO:0000313" key="1">
    <source>
        <dbReference type="EMBL" id="KAE9545215.1"/>
    </source>
</evidence>
<dbReference type="AlphaFoldDB" id="A0A6G0U7V8"/>
<reference evidence="1 2" key="1">
    <citation type="submission" date="2019-08" db="EMBL/GenBank/DDBJ databases">
        <title>The genome of the soybean aphid Biotype 1, its phylome, world population structure and adaptation to the North American continent.</title>
        <authorList>
            <person name="Giordano R."/>
            <person name="Donthu R.K."/>
            <person name="Hernandez A.G."/>
            <person name="Wright C.L."/>
            <person name="Zimin A.V."/>
        </authorList>
    </citation>
    <scope>NUCLEOTIDE SEQUENCE [LARGE SCALE GENOMIC DNA]</scope>
    <source>
        <tissue evidence="1">Whole aphids</tissue>
    </source>
</reference>
<evidence type="ECO:0000313" key="2">
    <source>
        <dbReference type="Proteomes" id="UP000475862"/>
    </source>
</evidence>
<dbReference type="EMBL" id="VYZN01000001">
    <property type="protein sequence ID" value="KAE9545215.1"/>
    <property type="molecule type" value="Genomic_DNA"/>
</dbReference>
<sequence>MTQSTAPGRFMSVAKNTISSPCKVVIDLCATIKCSMTCSNPPCHLHEAPGHGQVYGRHSHNSSCSTFSECNNDTGQPEDEYLQGNMTVEATFSMAKLRMFPSGPRHVGQQLSFGRHVLQTKCPLWHCNIGALLRFVPPPLGNKTLTVPTLAVGLPIDVPPLFDPPDPLILVS</sequence>
<gene>
    <name evidence="1" type="ORF">AGLY_000758</name>
</gene>